<keyword evidence="3" id="KW-1185">Reference proteome</keyword>
<evidence type="ECO:0000313" key="2">
    <source>
        <dbReference type="EMBL" id="ADU96001.1"/>
    </source>
</evidence>
<dbReference type="HOGENOM" id="CLU_2319167_0_0_0"/>
<protein>
    <recommendedName>
        <fullName evidence="1">Helix-turn-helix domain-containing protein</fullName>
    </recommendedName>
</protein>
<proteinExistence type="predicted"/>
<accession>E8T2S6</accession>
<name>E8T2S6_THEA1</name>
<dbReference type="Proteomes" id="UP000006362">
    <property type="component" value="Chromosome"/>
</dbReference>
<dbReference type="Pfam" id="PF12728">
    <property type="entry name" value="HTH_17"/>
    <property type="match status" value="1"/>
</dbReference>
<dbReference type="RefSeq" id="WP_013536787.1">
    <property type="nucleotide sequence ID" value="NC_014926.1"/>
</dbReference>
<dbReference type="SUPFAM" id="SSF46955">
    <property type="entry name" value="Putative DNA-binding domain"/>
    <property type="match status" value="1"/>
</dbReference>
<dbReference type="EMBL" id="CP002444">
    <property type="protein sequence ID" value="ADU96001.1"/>
    <property type="molecule type" value="Genomic_DNA"/>
</dbReference>
<dbReference type="OrthoDB" id="9805928at2"/>
<evidence type="ECO:0000313" key="3">
    <source>
        <dbReference type="Proteomes" id="UP000006362"/>
    </source>
</evidence>
<dbReference type="AlphaFoldDB" id="E8T2S6"/>
<gene>
    <name evidence="2" type="ordered locus">Theam_0027</name>
</gene>
<dbReference type="InterPro" id="IPR041657">
    <property type="entry name" value="HTH_17"/>
</dbReference>
<feature type="domain" description="Helix-turn-helix" evidence="1">
    <location>
        <begin position="11"/>
        <end position="61"/>
    </location>
</feature>
<dbReference type="InterPro" id="IPR009061">
    <property type="entry name" value="DNA-bd_dom_put_sf"/>
</dbReference>
<dbReference type="STRING" id="648996.Theam_0027"/>
<reference evidence="2" key="1">
    <citation type="submission" date="2011-01" db="EMBL/GenBank/DDBJ databases">
        <title>Complete sequence of chromosome of Thermovibrio ammonificans HB-1.</title>
        <authorList>
            <consortium name="US DOE Joint Genome Institute"/>
            <person name="Lucas S."/>
            <person name="Copeland A."/>
            <person name="Lapidus A."/>
            <person name="Cheng J.-F."/>
            <person name="Goodwin L."/>
            <person name="Pitluck S."/>
            <person name="Davenport K."/>
            <person name="Detter J.C."/>
            <person name="Han C."/>
            <person name="Tapia R."/>
            <person name="Land M."/>
            <person name="Hauser L."/>
            <person name="Kyrpides N."/>
            <person name="Ivanova N."/>
            <person name="Ovchinnikova G."/>
            <person name="Vetriani C."/>
            <person name="Woyke T."/>
        </authorList>
    </citation>
    <scope>NUCLEOTIDE SEQUENCE [LARGE SCALE GENOMIC DNA]</scope>
    <source>
        <strain evidence="2">HB-1</strain>
    </source>
</reference>
<evidence type="ECO:0000259" key="1">
    <source>
        <dbReference type="Pfam" id="PF12728"/>
    </source>
</evidence>
<organism evidence="2 3">
    <name type="scientific">Thermovibrio ammonificans (strain DSM 15698 / JCM 12110 / HB-1)</name>
    <dbReference type="NCBI Taxonomy" id="648996"/>
    <lineage>
        <taxon>Bacteria</taxon>
        <taxon>Pseudomonadati</taxon>
        <taxon>Aquificota</taxon>
        <taxon>Aquificia</taxon>
        <taxon>Desulfurobacteriales</taxon>
        <taxon>Desulfurobacteriaceae</taxon>
        <taxon>Thermovibrio</taxon>
    </lineage>
</organism>
<sequence length="99" mass="11583">MGFNVLQERKYTVKEVAKILRCSPSQVRFLLATGHLRGFKIKKKNSKGSWRIYESSVIEYLIESDNFVEIFNLKDFSHLEEKAILQKLKSKLFRLASQS</sequence>
<dbReference type="KEGG" id="tam:Theam_0027"/>